<accession>A0A163XZK1</accession>
<dbReference type="OrthoDB" id="6556030at2"/>
<evidence type="ECO:0008006" key="3">
    <source>
        <dbReference type="Google" id="ProtNLM"/>
    </source>
</evidence>
<name>A0A163XZK1_9BACL</name>
<keyword evidence="2" id="KW-1185">Reference proteome</keyword>
<gene>
    <name evidence="1" type="ORF">AV654_02130</name>
</gene>
<evidence type="ECO:0000313" key="1">
    <source>
        <dbReference type="EMBL" id="KZE78688.1"/>
    </source>
</evidence>
<organism evidence="1 2">
    <name type="scientific">Paenibacillus elgii</name>
    <dbReference type="NCBI Taxonomy" id="189691"/>
    <lineage>
        <taxon>Bacteria</taxon>
        <taxon>Bacillati</taxon>
        <taxon>Bacillota</taxon>
        <taxon>Bacilli</taxon>
        <taxon>Bacillales</taxon>
        <taxon>Paenibacillaceae</taxon>
        <taxon>Paenibacillus</taxon>
    </lineage>
</organism>
<evidence type="ECO:0000313" key="2">
    <source>
        <dbReference type="Proteomes" id="UP000076563"/>
    </source>
</evidence>
<reference evidence="2" key="1">
    <citation type="submission" date="2016-01" db="EMBL/GenBank/DDBJ databases">
        <title>Draft genome of Chromobacterium sp. F49.</title>
        <authorList>
            <person name="Hong K.W."/>
        </authorList>
    </citation>
    <scope>NUCLEOTIDE SEQUENCE [LARGE SCALE GENOMIC DNA]</scope>
    <source>
        <strain evidence="2">M63</strain>
    </source>
</reference>
<dbReference type="Proteomes" id="UP000076563">
    <property type="component" value="Unassembled WGS sequence"/>
</dbReference>
<proteinExistence type="predicted"/>
<dbReference type="EMBL" id="LQRA01000055">
    <property type="protein sequence ID" value="KZE78688.1"/>
    <property type="molecule type" value="Genomic_DNA"/>
</dbReference>
<comment type="caution">
    <text evidence="1">The sequence shown here is derived from an EMBL/GenBank/DDBJ whole genome shotgun (WGS) entry which is preliminary data.</text>
</comment>
<sequence>MKPNIGDIYCVYVERLQLYAACQITRIEEEKARPLAAVLELDWTGDKLPTEEELDKMKPLYCDYYFWNNRLDHSYVTAQVPKKYIFAGNRPPLVTEKTNSYSGGWHTGSSVLNQLKWRSIPEDRRCSFKEAAKDNTPVVIGNIQLARSASAVNHVALREFSDLSMLEQLPCLTRIATDRPYETLLPYVNGNPFIYELQLENHGYTSIDLRGSRLERLILQADGLEELFLNKGLTFLSLTGTPSPKLKIHAEDGGQWLTAAFTDNVPPVCGLERLSGLHVTQAKELDLGPVVRSYPCLKDLRLWGKPGNVVNLQQLEQLTNLSVFSTYDMFGFAGEEFPGPDRLPNLTWLWMTSLPADAAKAIKDKYKKEVPKGLDLSVTKPRKPEWLAENLNNPFRDWDGREHITAAQAKKAMNLYKKTLAAILALPEQIQGGGMTAAEAESALNTLVSGYTEAFNKMDRSSGFIETVEREEIYTVLEDLLSGALEQLSAAGGEVDVDRLFGTFDQLRDF</sequence>
<dbReference type="AlphaFoldDB" id="A0A163XZK1"/>
<dbReference type="STRING" id="1007103.GCA_000213315_05531"/>
<protein>
    <recommendedName>
        <fullName evidence="3">Gliding motility protein</fullName>
    </recommendedName>
</protein>
<dbReference type="eggNOG" id="ENOG502Z9IN">
    <property type="taxonomic scope" value="Bacteria"/>
</dbReference>